<keyword evidence="5 6" id="KW-0472">Membrane</keyword>
<feature type="transmembrane region" description="Helical" evidence="6">
    <location>
        <begin position="338"/>
        <end position="356"/>
    </location>
</feature>
<keyword evidence="2" id="KW-1003">Cell membrane</keyword>
<comment type="caution">
    <text evidence="7">The sequence shown here is derived from an EMBL/GenBank/DDBJ whole genome shotgun (WGS) entry which is preliminary data.</text>
</comment>
<evidence type="ECO:0000256" key="2">
    <source>
        <dbReference type="ARBA" id="ARBA00022475"/>
    </source>
</evidence>
<dbReference type="RefSeq" id="WP_322473439.1">
    <property type="nucleotide sequence ID" value="NZ_JBHRZG010000004.1"/>
</dbReference>
<feature type="transmembrane region" description="Helical" evidence="6">
    <location>
        <begin position="225"/>
        <end position="250"/>
    </location>
</feature>
<evidence type="ECO:0000256" key="1">
    <source>
        <dbReference type="ARBA" id="ARBA00004651"/>
    </source>
</evidence>
<evidence type="ECO:0000313" key="7">
    <source>
        <dbReference type="EMBL" id="MFC3832083.1"/>
    </source>
</evidence>
<feature type="transmembrane region" description="Helical" evidence="6">
    <location>
        <begin position="262"/>
        <end position="284"/>
    </location>
</feature>
<evidence type="ECO:0000256" key="6">
    <source>
        <dbReference type="SAM" id="Phobius"/>
    </source>
</evidence>
<dbReference type="EMBL" id="JBHRZG010000004">
    <property type="protein sequence ID" value="MFC3832083.1"/>
    <property type="molecule type" value="Genomic_DNA"/>
</dbReference>
<accession>A0ABV7Z4T0</accession>
<dbReference type="PANTHER" id="PTHR30250:SF11">
    <property type="entry name" value="O-ANTIGEN TRANSPORTER-RELATED"/>
    <property type="match status" value="1"/>
</dbReference>
<evidence type="ECO:0000256" key="5">
    <source>
        <dbReference type="ARBA" id="ARBA00023136"/>
    </source>
</evidence>
<feature type="transmembrane region" description="Helical" evidence="6">
    <location>
        <begin position="12"/>
        <end position="34"/>
    </location>
</feature>
<feature type="transmembrane region" description="Helical" evidence="6">
    <location>
        <begin position="362"/>
        <end position="385"/>
    </location>
</feature>
<reference evidence="8" key="1">
    <citation type="journal article" date="2019" name="Int. J. Syst. Evol. Microbiol.">
        <title>The Global Catalogue of Microorganisms (GCM) 10K type strain sequencing project: providing services to taxonomists for standard genome sequencing and annotation.</title>
        <authorList>
            <consortium name="The Broad Institute Genomics Platform"/>
            <consortium name="The Broad Institute Genome Sequencing Center for Infectious Disease"/>
            <person name="Wu L."/>
            <person name="Ma J."/>
        </authorList>
    </citation>
    <scope>NUCLEOTIDE SEQUENCE [LARGE SCALE GENOMIC DNA]</scope>
    <source>
        <strain evidence="8">CCTCC AB 2017081</strain>
    </source>
</reference>
<feature type="transmembrane region" description="Helical" evidence="6">
    <location>
        <begin position="101"/>
        <end position="121"/>
    </location>
</feature>
<evidence type="ECO:0008006" key="9">
    <source>
        <dbReference type="Google" id="ProtNLM"/>
    </source>
</evidence>
<evidence type="ECO:0000313" key="8">
    <source>
        <dbReference type="Proteomes" id="UP001595803"/>
    </source>
</evidence>
<gene>
    <name evidence="7" type="ORF">ACFOSB_04375</name>
</gene>
<proteinExistence type="predicted"/>
<evidence type="ECO:0000256" key="4">
    <source>
        <dbReference type="ARBA" id="ARBA00022989"/>
    </source>
</evidence>
<keyword evidence="8" id="KW-1185">Reference proteome</keyword>
<sequence length="394" mass="39262">MTGRHLQSTGLMTVAAILVSSALNYAYTLLLGRVLDAEGYGAYASFTSLFMIAAALPVAFQQAQTRRSDGRLSRMGVTWGALAGALLLLGAVSLGPLLGVPAAWMVGFAVILPALVLLGAWRGAAQRDGRVSAFSGSLVAEHGLKIVLTIPLLQVMDGPAAAVAATLAGVLLALPLVRPAAPDTGPRIRTDAAVPPLALAAASQSALLYGDVLLGGMLLTAGDAGAYAAAATLARVVFFAGWAVQVAVFPLVARGDGAPGRLLGTALGGTLLLAGTPALLFTLWPQTCAALAFGATVGAQVAALLPACALGTLLLTLGGTVVNHLLAGGNAATVGRSAALYAGSAAVLTGLAVALGTTPSALAVAALVGKGLLLPAAFLVLLSTVTRRPLYVLR</sequence>
<feature type="transmembrane region" description="Helical" evidence="6">
    <location>
        <begin position="304"/>
        <end position="326"/>
    </location>
</feature>
<comment type="subcellular location">
    <subcellularLocation>
        <location evidence="1">Cell membrane</location>
        <topology evidence="1">Multi-pass membrane protein</topology>
    </subcellularLocation>
</comment>
<feature type="transmembrane region" description="Helical" evidence="6">
    <location>
        <begin position="72"/>
        <end position="95"/>
    </location>
</feature>
<dbReference type="Proteomes" id="UP001595803">
    <property type="component" value="Unassembled WGS sequence"/>
</dbReference>
<keyword evidence="3 6" id="KW-0812">Transmembrane</keyword>
<name>A0ABV7Z4T0_9DEIO</name>
<feature type="transmembrane region" description="Helical" evidence="6">
    <location>
        <begin position="197"/>
        <end position="219"/>
    </location>
</feature>
<protein>
    <recommendedName>
        <fullName evidence="9">Polysaccharide biosynthesis protein</fullName>
    </recommendedName>
</protein>
<organism evidence="7 8">
    <name type="scientific">Deinococcus rufus</name>
    <dbReference type="NCBI Taxonomy" id="2136097"/>
    <lineage>
        <taxon>Bacteria</taxon>
        <taxon>Thermotogati</taxon>
        <taxon>Deinococcota</taxon>
        <taxon>Deinococci</taxon>
        <taxon>Deinococcales</taxon>
        <taxon>Deinococcaceae</taxon>
        <taxon>Deinococcus</taxon>
    </lineage>
</organism>
<feature type="transmembrane region" description="Helical" evidence="6">
    <location>
        <begin position="159"/>
        <end position="177"/>
    </location>
</feature>
<keyword evidence="4 6" id="KW-1133">Transmembrane helix</keyword>
<evidence type="ECO:0000256" key="3">
    <source>
        <dbReference type="ARBA" id="ARBA00022692"/>
    </source>
</evidence>
<feature type="transmembrane region" description="Helical" evidence="6">
    <location>
        <begin position="40"/>
        <end position="60"/>
    </location>
</feature>
<dbReference type="PANTHER" id="PTHR30250">
    <property type="entry name" value="PST FAMILY PREDICTED COLANIC ACID TRANSPORTER"/>
    <property type="match status" value="1"/>
</dbReference>
<dbReference type="InterPro" id="IPR050833">
    <property type="entry name" value="Poly_Biosynth_Transport"/>
</dbReference>